<dbReference type="Pfam" id="PF02815">
    <property type="entry name" value="MIR"/>
    <property type="match status" value="1"/>
</dbReference>
<evidence type="ECO:0000256" key="1">
    <source>
        <dbReference type="ARBA" id="ARBA00022729"/>
    </source>
</evidence>
<evidence type="ECO:0000256" key="2">
    <source>
        <dbReference type="ARBA" id="ARBA00022737"/>
    </source>
</evidence>
<feature type="domain" description="MIR" evidence="4">
    <location>
        <begin position="653"/>
        <end position="705"/>
    </location>
</feature>
<evidence type="ECO:0000313" key="6">
    <source>
        <dbReference type="Proteomes" id="UP001140217"/>
    </source>
</evidence>
<feature type="domain" description="MIR" evidence="4">
    <location>
        <begin position="528"/>
        <end position="583"/>
    </location>
</feature>
<reference evidence="5" key="1">
    <citation type="submission" date="2022-07" db="EMBL/GenBank/DDBJ databases">
        <title>Phylogenomic reconstructions and comparative analyses of Kickxellomycotina fungi.</title>
        <authorList>
            <person name="Reynolds N.K."/>
            <person name="Stajich J.E."/>
            <person name="Barry K."/>
            <person name="Grigoriev I.V."/>
            <person name="Crous P."/>
            <person name="Smith M.E."/>
        </authorList>
    </citation>
    <scope>NUCLEOTIDE SEQUENCE</scope>
    <source>
        <strain evidence="5">NBRC 105414</strain>
    </source>
</reference>
<feature type="compositionally biased region" description="Low complexity" evidence="3">
    <location>
        <begin position="11"/>
        <end position="21"/>
    </location>
</feature>
<feature type="compositionally biased region" description="Low complexity" evidence="3">
    <location>
        <begin position="378"/>
        <end position="390"/>
    </location>
</feature>
<feature type="compositionally biased region" description="Basic and acidic residues" evidence="3">
    <location>
        <begin position="499"/>
        <end position="511"/>
    </location>
</feature>
<feature type="compositionally biased region" description="Low complexity" evidence="3">
    <location>
        <begin position="77"/>
        <end position="88"/>
    </location>
</feature>
<feature type="compositionally biased region" description="Basic and acidic residues" evidence="3">
    <location>
        <begin position="324"/>
        <end position="376"/>
    </location>
</feature>
<evidence type="ECO:0000256" key="3">
    <source>
        <dbReference type="SAM" id="MobiDB-lite"/>
    </source>
</evidence>
<evidence type="ECO:0000313" key="5">
    <source>
        <dbReference type="EMBL" id="KAJ2776814.1"/>
    </source>
</evidence>
<protein>
    <recommendedName>
        <fullName evidence="4">MIR domain-containing protein</fullName>
    </recommendedName>
</protein>
<dbReference type="CDD" id="cd23263">
    <property type="entry name" value="beta-trefoil_MIR"/>
    <property type="match status" value="1"/>
</dbReference>
<dbReference type="Gene3D" id="2.80.10.50">
    <property type="match status" value="1"/>
</dbReference>
<dbReference type="EMBL" id="JANBUL010000332">
    <property type="protein sequence ID" value="KAJ2776814.1"/>
    <property type="molecule type" value="Genomic_DNA"/>
</dbReference>
<dbReference type="PANTHER" id="PTHR46809:SF2">
    <property type="entry name" value="GH21273P"/>
    <property type="match status" value="1"/>
</dbReference>
<name>A0A9W8H324_9FUNG</name>
<feature type="compositionally biased region" description="Low complexity" evidence="3">
    <location>
        <begin position="177"/>
        <end position="265"/>
    </location>
</feature>
<keyword evidence="6" id="KW-1185">Reference proteome</keyword>
<proteinExistence type="predicted"/>
<feature type="domain" description="MIR" evidence="4">
    <location>
        <begin position="591"/>
        <end position="647"/>
    </location>
</feature>
<feature type="region of interest" description="Disordered" evidence="3">
    <location>
        <begin position="317"/>
        <end position="437"/>
    </location>
</feature>
<dbReference type="SUPFAM" id="SSF82109">
    <property type="entry name" value="MIR domain"/>
    <property type="match status" value="1"/>
</dbReference>
<dbReference type="Proteomes" id="UP001140217">
    <property type="component" value="Unassembled WGS sequence"/>
</dbReference>
<dbReference type="OrthoDB" id="5588846at2759"/>
<keyword evidence="2" id="KW-0677">Repeat</keyword>
<feature type="region of interest" description="Disordered" evidence="3">
    <location>
        <begin position="466"/>
        <end position="527"/>
    </location>
</feature>
<dbReference type="InterPro" id="IPR036300">
    <property type="entry name" value="MIR_dom_sf"/>
</dbReference>
<feature type="compositionally biased region" description="Pro residues" evidence="3">
    <location>
        <begin position="63"/>
        <end position="76"/>
    </location>
</feature>
<accession>A0A9W8H324</accession>
<evidence type="ECO:0000259" key="4">
    <source>
        <dbReference type="PROSITE" id="PS50919"/>
    </source>
</evidence>
<keyword evidence="1" id="KW-0732">Signal</keyword>
<dbReference type="PANTHER" id="PTHR46809">
    <property type="entry name" value="STROMAL CELL-DERIVED FACTOR 2-LIKE PROTEIN"/>
    <property type="match status" value="1"/>
</dbReference>
<sequence>MTSLQDRGADGPDLADLADMAFGRPQPSMYGSLGRSSAALAPSHAAPPPPPDADIQGAGPRSAGPPHPQPQHPPGAPYAGAAPRPYAPSHDSGVHSSVGPSPYPMSQQHAHPAQAPSVLGSQAPSAFGDRAPPSLHASSASLVSPPQPYGPQAGPSQLPPQSQPRPPPLQQHYTQYSGAASSIFSSPSGMPGPGSAPTTPGAYYATSSNSSGSGGPQAQQGQWRPQAQQARPLGAASGSVFSAASFSHGPQHHGSTAPPSGPSHAAGGGTGPFSRPPPSMVTSMSDDGSGSHSRMATVGKMALGALAAAGAVYGAHTLMEGSEDDKKKKKEELLRRKRIEDERARRENEARRHRESEERRRREEHERRQREDEERYTQSVLLQSQHSQSQAHIAPQPQPLHPNQQVYHNPGQPLHQSQPQLYPHSHHSYPLGGQQSYAPSVHSFAASAHQQSELFSSAHSLAARRRSDSFDSASRHSHSSDGFQPPAPFGRPPYTFSPRDVRRPDPTRSSERSATAETYPQLRQKPDDTKIKIGTILALKHIATGRHLRTDRSHSTQSGSNHQLVYAHQWSPGEADEWQVLPANTDTPVPGALVAYGTQIRLRHLETGRHLHSHYGFADPLLGQNEVVAFGDQANSDENDHWVVERWGDGAYGQTWRLTDPIVLRHYVSGMVLRCHDLQAAGDIFPVTCTGSGNNENDKWRVVLDV</sequence>
<dbReference type="PROSITE" id="PS50919">
    <property type="entry name" value="MIR"/>
    <property type="match status" value="3"/>
</dbReference>
<dbReference type="AlphaFoldDB" id="A0A9W8H324"/>
<dbReference type="SMART" id="SM00472">
    <property type="entry name" value="MIR"/>
    <property type="match status" value="3"/>
</dbReference>
<comment type="caution">
    <text evidence="5">The sequence shown here is derived from an EMBL/GenBank/DDBJ whole genome shotgun (WGS) entry which is preliminary data.</text>
</comment>
<feature type="compositionally biased region" description="Low complexity" evidence="3">
    <location>
        <begin position="131"/>
        <end position="156"/>
    </location>
</feature>
<feature type="compositionally biased region" description="Polar residues" evidence="3">
    <location>
        <begin position="94"/>
        <end position="109"/>
    </location>
</feature>
<organism evidence="5 6">
    <name type="scientific">Coemansia javaensis</name>
    <dbReference type="NCBI Taxonomy" id="2761396"/>
    <lineage>
        <taxon>Eukaryota</taxon>
        <taxon>Fungi</taxon>
        <taxon>Fungi incertae sedis</taxon>
        <taxon>Zoopagomycota</taxon>
        <taxon>Kickxellomycotina</taxon>
        <taxon>Kickxellomycetes</taxon>
        <taxon>Kickxellales</taxon>
        <taxon>Kickxellaceae</taxon>
        <taxon>Coemansia</taxon>
    </lineage>
</organism>
<feature type="compositionally biased region" description="Polar residues" evidence="3">
    <location>
        <begin position="280"/>
        <end position="294"/>
    </location>
</feature>
<dbReference type="InterPro" id="IPR016093">
    <property type="entry name" value="MIR_motif"/>
</dbReference>
<gene>
    <name evidence="5" type="ORF">H4R18_005470</name>
</gene>
<feature type="compositionally biased region" description="Pro residues" evidence="3">
    <location>
        <begin position="157"/>
        <end position="169"/>
    </location>
</feature>
<feature type="region of interest" description="Disordered" evidence="3">
    <location>
        <begin position="1"/>
        <end position="295"/>
    </location>
</feature>